<feature type="binding site" evidence="11">
    <location>
        <begin position="19"/>
        <end position="29"/>
    </location>
    <ligand>
        <name>ATP</name>
        <dbReference type="ChEBI" id="CHEBI:30616"/>
    </ligand>
</feature>
<dbReference type="HAMAP" id="MF_01633">
    <property type="entry name" value="QueC"/>
    <property type="match status" value="1"/>
</dbReference>
<dbReference type="PIRSF" id="PIRSF006293">
    <property type="entry name" value="ExsB"/>
    <property type="match status" value="1"/>
</dbReference>
<accession>A0A0D6Q425</accession>
<keyword evidence="2 11" id="KW-0436">Ligase</keyword>
<keyword evidence="3 11" id="KW-0479">Metal-binding</keyword>
<dbReference type="GO" id="GO:0005524">
    <property type="term" value="F:ATP binding"/>
    <property type="evidence" value="ECO:0007669"/>
    <property type="project" value="UniProtKB-UniRule"/>
</dbReference>
<dbReference type="InterPro" id="IPR018317">
    <property type="entry name" value="QueC"/>
</dbReference>
<dbReference type="Pfam" id="PF06508">
    <property type="entry name" value="QueC"/>
    <property type="match status" value="1"/>
</dbReference>
<dbReference type="UniPathway" id="UPA00391"/>
<keyword evidence="7 11" id="KW-0067">ATP-binding</keyword>
<comment type="cofactor">
    <cofactor evidence="11">
        <name>Zn(2+)</name>
        <dbReference type="ChEBI" id="CHEBI:29105"/>
    </cofactor>
    <text evidence="11">Binds 1 zinc ion per subunit.</text>
</comment>
<evidence type="ECO:0000256" key="10">
    <source>
        <dbReference type="ARBA" id="ARBA00047890"/>
    </source>
</evidence>
<sequence>MSVPPPPSHPENEAALVLFSGGQDSATCLAWALSRFGRVETLGFDYGQRHAVELECRDALRDGMATENAQWAQRLGADHTLDLAALGTVSDTALTREAEITMNENCLPNTFVPGRNLIFLTFAAALAARRHIRHIVTGVCETDYSGYPDCRDDTIKSLQVTLNLGMDSHYVLHTPLMWIDKAQTWELARQLGGNALVRLINRESHSCYLGTRGTLHAWGHGCGTCPACQLRKAGWEQFMAARQHV</sequence>
<gene>
    <name evidence="11" type="primary">queC</name>
    <name evidence="12" type="ORF">Gxy13693_002_042</name>
</gene>
<evidence type="ECO:0000313" key="12">
    <source>
        <dbReference type="EMBL" id="GAN98297.1"/>
    </source>
</evidence>
<evidence type="ECO:0000256" key="1">
    <source>
        <dbReference type="ARBA" id="ARBA00005061"/>
    </source>
</evidence>
<comment type="caution">
    <text evidence="12">The sequence shown here is derived from an EMBL/GenBank/DDBJ whole genome shotgun (WGS) entry which is preliminary data.</text>
</comment>
<evidence type="ECO:0000256" key="7">
    <source>
        <dbReference type="ARBA" id="ARBA00022840"/>
    </source>
</evidence>
<dbReference type="GO" id="GO:0008616">
    <property type="term" value="P:tRNA queuosine(34) biosynthetic process"/>
    <property type="evidence" value="ECO:0007669"/>
    <property type="project" value="UniProtKB-UniRule"/>
</dbReference>
<dbReference type="Gene3D" id="3.40.50.620">
    <property type="entry name" value="HUPs"/>
    <property type="match status" value="1"/>
</dbReference>
<dbReference type="Proteomes" id="UP000032683">
    <property type="component" value="Unassembled WGS sequence"/>
</dbReference>
<evidence type="ECO:0000256" key="5">
    <source>
        <dbReference type="ARBA" id="ARBA00022785"/>
    </source>
</evidence>
<comment type="function">
    <text evidence="11">Catalyzes the ATP-dependent conversion of 7-carboxy-7-deazaguanine (CDG) to 7-cyano-7-deazaguanine (preQ(0)).</text>
</comment>
<dbReference type="EC" id="6.3.4.20" evidence="9 11"/>
<keyword evidence="6 11" id="KW-0862">Zinc</keyword>
<feature type="binding site" evidence="11">
    <location>
        <position position="222"/>
    </location>
    <ligand>
        <name>Zn(2+)</name>
        <dbReference type="ChEBI" id="CHEBI:29105"/>
    </ligand>
</feature>
<protein>
    <recommendedName>
        <fullName evidence="9 11">7-cyano-7-deazaguanine synthase</fullName>
        <ecNumber evidence="9 11">6.3.4.20</ecNumber>
    </recommendedName>
    <alternativeName>
        <fullName evidence="11">7-cyano-7-carbaguanine synthase</fullName>
    </alternativeName>
    <alternativeName>
        <fullName evidence="11">PreQ(0) synthase</fullName>
    </alternativeName>
    <alternativeName>
        <fullName evidence="11">Queuosine biosynthesis protein QueC</fullName>
    </alternativeName>
</protein>
<dbReference type="GO" id="GO:0016879">
    <property type="term" value="F:ligase activity, forming carbon-nitrogen bonds"/>
    <property type="evidence" value="ECO:0007669"/>
    <property type="project" value="UniProtKB-UniRule"/>
</dbReference>
<proteinExistence type="inferred from homology"/>
<dbReference type="NCBIfam" id="TIGR00364">
    <property type="entry name" value="7-cyano-7-deazaguanine synthase QueC"/>
    <property type="match status" value="1"/>
</dbReference>
<dbReference type="EMBL" id="BANJ01000002">
    <property type="protein sequence ID" value="GAN98297.1"/>
    <property type="molecule type" value="Genomic_DNA"/>
</dbReference>
<comment type="catalytic activity">
    <reaction evidence="10 11">
        <text>7-carboxy-7-carbaguanine + NH4(+) + 2 ATP = 7-cyano-7-carbaguanine + 2 AMP + 2 diphosphate + 2 H(+)</text>
        <dbReference type="Rhea" id="RHEA:27982"/>
        <dbReference type="ChEBI" id="CHEBI:15378"/>
        <dbReference type="ChEBI" id="CHEBI:28938"/>
        <dbReference type="ChEBI" id="CHEBI:30616"/>
        <dbReference type="ChEBI" id="CHEBI:33019"/>
        <dbReference type="ChEBI" id="CHEBI:45075"/>
        <dbReference type="ChEBI" id="CHEBI:61036"/>
        <dbReference type="ChEBI" id="CHEBI:456215"/>
        <dbReference type="EC" id="6.3.4.20"/>
    </reaction>
</comment>
<dbReference type="PANTHER" id="PTHR42914">
    <property type="entry name" value="7-CYANO-7-DEAZAGUANINE SYNTHASE"/>
    <property type="match status" value="1"/>
</dbReference>
<evidence type="ECO:0000256" key="4">
    <source>
        <dbReference type="ARBA" id="ARBA00022741"/>
    </source>
</evidence>
<dbReference type="SUPFAM" id="SSF52402">
    <property type="entry name" value="Adenine nucleotide alpha hydrolases-like"/>
    <property type="match status" value="1"/>
</dbReference>
<dbReference type="PANTHER" id="PTHR42914:SF1">
    <property type="entry name" value="7-CYANO-7-DEAZAGUANINE SYNTHASE"/>
    <property type="match status" value="1"/>
</dbReference>
<dbReference type="GO" id="GO:0008270">
    <property type="term" value="F:zinc ion binding"/>
    <property type="evidence" value="ECO:0007669"/>
    <property type="project" value="UniProtKB-UniRule"/>
</dbReference>
<dbReference type="InterPro" id="IPR014729">
    <property type="entry name" value="Rossmann-like_a/b/a_fold"/>
</dbReference>
<dbReference type="RefSeq" id="WP_048855310.1">
    <property type="nucleotide sequence ID" value="NZ_BANJ01000002.1"/>
</dbReference>
<dbReference type="CDD" id="cd01995">
    <property type="entry name" value="QueC-like"/>
    <property type="match status" value="1"/>
</dbReference>
<evidence type="ECO:0000256" key="2">
    <source>
        <dbReference type="ARBA" id="ARBA00022598"/>
    </source>
</evidence>
<keyword evidence="4 11" id="KW-0547">Nucleotide-binding</keyword>
<evidence type="ECO:0000256" key="9">
    <source>
        <dbReference type="ARBA" id="ARBA00039149"/>
    </source>
</evidence>
<organism evidence="12 13">
    <name type="scientific">Komagataeibacter xylinus NBRC 13693</name>
    <dbReference type="NCBI Taxonomy" id="1234668"/>
    <lineage>
        <taxon>Bacteria</taxon>
        <taxon>Pseudomonadati</taxon>
        <taxon>Pseudomonadota</taxon>
        <taxon>Alphaproteobacteria</taxon>
        <taxon>Acetobacterales</taxon>
        <taxon>Acetobacteraceae</taxon>
        <taxon>Komagataeibacter</taxon>
    </lineage>
</organism>
<comment type="pathway">
    <text evidence="1 11">Purine metabolism; 7-cyano-7-deazaguanine biosynthesis.</text>
</comment>
<evidence type="ECO:0000313" key="13">
    <source>
        <dbReference type="Proteomes" id="UP000032683"/>
    </source>
</evidence>
<feature type="binding site" evidence="11">
    <location>
        <position position="225"/>
    </location>
    <ligand>
        <name>Zn(2+)</name>
        <dbReference type="ChEBI" id="CHEBI:29105"/>
    </ligand>
</feature>
<dbReference type="AlphaFoldDB" id="A0A0D6Q425"/>
<evidence type="ECO:0000256" key="6">
    <source>
        <dbReference type="ARBA" id="ARBA00022833"/>
    </source>
</evidence>
<evidence type="ECO:0000256" key="11">
    <source>
        <dbReference type="HAMAP-Rule" id="MF_01633"/>
    </source>
</evidence>
<evidence type="ECO:0000256" key="8">
    <source>
        <dbReference type="ARBA" id="ARBA00037993"/>
    </source>
</evidence>
<feature type="binding site" evidence="11">
    <location>
        <position position="228"/>
    </location>
    <ligand>
        <name>Zn(2+)</name>
        <dbReference type="ChEBI" id="CHEBI:29105"/>
    </ligand>
</feature>
<feature type="binding site" evidence="11">
    <location>
        <position position="207"/>
    </location>
    <ligand>
        <name>Zn(2+)</name>
        <dbReference type="ChEBI" id="CHEBI:29105"/>
    </ligand>
</feature>
<comment type="similarity">
    <text evidence="8 11">Belongs to the QueC family.</text>
</comment>
<name>A0A0D6Q425_KOMXY</name>
<evidence type="ECO:0000256" key="3">
    <source>
        <dbReference type="ARBA" id="ARBA00022723"/>
    </source>
</evidence>
<keyword evidence="5 11" id="KW-0671">Queuosine biosynthesis</keyword>
<reference evidence="12 13" key="1">
    <citation type="submission" date="2012-11" db="EMBL/GenBank/DDBJ databases">
        <title>Whole genome sequence of Gluconacetobacter xylinus NBRC 13693.</title>
        <authorList>
            <person name="Azuma Y."/>
            <person name="Higashiura N."/>
            <person name="Hirakawa H."/>
            <person name="Matsushita K."/>
        </authorList>
    </citation>
    <scope>NUCLEOTIDE SEQUENCE [LARGE SCALE GENOMIC DNA]</scope>
    <source>
        <strain evidence="12 13">NBRC 13693</strain>
    </source>
</reference>